<dbReference type="Proteomes" id="UP000186292">
    <property type="component" value="Unassembled WGS sequence"/>
</dbReference>
<keyword evidence="1" id="KW-1133">Transmembrane helix</keyword>
<organism evidence="2 3">
    <name type="scientific">Corynebacterium appendicis CIP 107643</name>
    <dbReference type="NCBI Taxonomy" id="1161099"/>
    <lineage>
        <taxon>Bacteria</taxon>
        <taxon>Bacillati</taxon>
        <taxon>Actinomycetota</taxon>
        <taxon>Actinomycetes</taxon>
        <taxon>Mycobacteriales</taxon>
        <taxon>Corynebacteriaceae</taxon>
        <taxon>Corynebacterium</taxon>
    </lineage>
</organism>
<dbReference type="AlphaFoldDB" id="A0A1N7J7Q2"/>
<feature type="transmembrane region" description="Helical" evidence="1">
    <location>
        <begin position="95"/>
        <end position="116"/>
    </location>
</feature>
<feature type="transmembrane region" description="Helical" evidence="1">
    <location>
        <begin position="43"/>
        <end position="68"/>
    </location>
</feature>
<name>A0A1N7J7Q2_9CORY</name>
<keyword evidence="1" id="KW-0472">Membrane</keyword>
<evidence type="ECO:0000256" key="1">
    <source>
        <dbReference type="SAM" id="Phobius"/>
    </source>
</evidence>
<feature type="transmembrane region" description="Helical" evidence="1">
    <location>
        <begin position="217"/>
        <end position="241"/>
    </location>
</feature>
<dbReference type="EMBL" id="FTOF01000004">
    <property type="protein sequence ID" value="SIS45297.1"/>
    <property type="molecule type" value="Genomic_DNA"/>
</dbReference>
<dbReference type="STRING" id="1161099.SAMN05444817_104121"/>
<evidence type="ECO:0000313" key="3">
    <source>
        <dbReference type="Proteomes" id="UP000186292"/>
    </source>
</evidence>
<protein>
    <submittedName>
        <fullName evidence="2">ABC-2 type transport system permease protein</fullName>
    </submittedName>
</protein>
<feature type="transmembrane region" description="Helical" evidence="1">
    <location>
        <begin position="136"/>
        <end position="157"/>
    </location>
</feature>
<dbReference type="Pfam" id="PF12730">
    <property type="entry name" value="ABC2_membrane_4"/>
    <property type="match status" value="1"/>
</dbReference>
<accession>A0A1N7J7Q2</accession>
<feature type="transmembrane region" description="Helical" evidence="1">
    <location>
        <begin position="164"/>
        <end position="181"/>
    </location>
</feature>
<gene>
    <name evidence="2" type="ORF">SAMN05444817_104121</name>
</gene>
<proteinExistence type="predicted"/>
<sequence length="246" mass="26755">MLSEWTKLRTTKSLWWTTGLAILLPVFFTGVSAALDSTEYPLYAAAIAAQNFLALGLIPLMIQAAMVVTTEYRYNVNSINFAITPRRWQVALAKLVVYGLIAAVITLVTLVVSYTVGDALAPNPINWTSDIFARRALWALPLLSFIVVLLVQGLGWIIRATAGVVVIVLALPIIETILAFIPKIGTKLQFIAPFQNMTIFALNTPPQAPNPFGGDAIGVWGAFGIVVVWAVVVYCVGLLLLERRDA</sequence>
<keyword evidence="3" id="KW-1185">Reference proteome</keyword>
<reference evidence="3" key="1">
    <citation type="submission" date="2017-01" db="EMBL/GenBank/DDBJ databases">
        <authorList>
            <person name="Varghese N."/>
            <person name="Submissions S."/>
        </authorList>
    </citation>
    <scope>NUCLEOTIDE SEQUENCE [LARGE SCALE GENOMIC DNA]</scope>
    <source>
        <strain evidence="3">DSM 44531</strain>
    </source>
</reference>
<keyword evidence="1" id="KW-0812">Transmembrane</keyword>
<evidence type="ECO:0000313" key="2">
    <source>
        <dbReference type="EMBL" id="SIS45297.1"/>
    </source>
</evidence>